<dbReference type="EMBL" id="KD099860">
    <property type="protein sequence ID" value="EMS61153.1"/>
    <property type="molecule type" value="Genomic_DNA"/>
</dbReference>
<name>M7ZD69_TRIUA</name>
<reference evidence="2" key="1">
    <citation type="journal article" date="2013" name="Nature">
        <title>Draft genome of the wheat A-genome progenitor Triticum urartu.</title>
        <authorList>
            <person name="Ling H.Q."/>
            <person name="Zhao S."/>
            <person name="Liu D."/>
            <person name="Wang J."/>
            <person name="Sun H."/>
            <person name="Zhang C."/>
            <person name="Fan H."/>
            <person name="Li D."/>
            <person name="Dong L."/>
            <person name="Tao Y."/>
            <person name="Gao C."/>
            <person name="Wu H."/>
            <person name="Li Y."/>
            <person name="Cui Y."/>
            <person name="Guo X."/>
            <person name="Zheng S."/>
            <person name="Wang B."/>
            <person name="Yu K."/>
            <person name="Liang Q."/>
            <person name="Yang W."/>
            <person name="Lou X."/>
            <person name="Chen J."/>
            <person name="Feng M."/>
            <person name="Jian J."/>
            <person name="Zhang X."/>
            <person name="Luo G."/>
            <person name="Jiang Y."/>
            <person name="Liu J."/>
            <person name="Wang Z."/>
            <person name="Sha Y."/>
            <person name="Zhang B."/>
            <person name="Wu H."/>
            <person name="Tang D."/>
            <person name="Shen Q."/>
            <person name="Xue P."/>
            <person name="Zou S."/>
            <person name="Wang X."/>
            <person name="Liu X."/>
            <person name="Wang F."/>
            <person name="Yang Y."/>
            <person name="An X."/>
            <person name="Dong Z."/>
            <person name="Zhang K."/>
            <person name="Zhang X."/>
            <person name="Luo M.C."/>
            <person name="Dvorak J."/>
            <person name="Tong Y."/>
            <person name="Wang J."/>
            <person name="Yang H."/>
            <person name="Li Z."/>
            <person name="Wang D."/>
            <person name="Zhang A."/>
            <person name="Wang J."/>
        </authorList>
    </citation>
    <scope>NUCLEOTIDE SEQUENCE</scope>
</reference>
<feature type="compositionally biased region" description="Gly residues" evidence="1">
    <location>
        <begin position="49"/>
        <end position="59"/>
    </location>
</feature>
<feature type="region of interest" description="Disordered" evidence="1">
    <location>
        <begin position="1"/>
        <end position="61"/>
    </location>
</feature>
<dbReference type="OMA" id="REVVWVS"/>
<evidence type="ECO:0000256" key="1">
    <source>
        <dbReference type="SAM" id="MobiDB-lite"/>
    </source>
</evidence>
<evidence type="ECO:0000313" key="2">
    <source>
        <dbReference type="EMBL" id="EMS61153.1"/>
    </source>
</evidence>
<accession>M7ZD69</accession>
<proteinExistence type="predicted"/>
<sequence length="128" mass="13137">MGAAARSQIARWAPPVEEGGAKPLGPDLGRTTPLEVASSRQRFPEGWSAGMGGRGGGGAASPIVCAGRTATSMGSGHAAVAVVIRVGEGGARARREVVWVSLGGGRSWVGTRDLRVVSYWIDTLVLKN</sequence>
<organism evidence="2">
    <name type="scientific">Triticum urartu</name>
    <name type="common">Red wild einkorn</name>
    <name type="synonym">Crithodium urartu</name>
    <dbReference type="NCBI Taxonomy" id="4572"/>
    <lineage>
        <taxon>Eukaryota</taxon>
        <taxon>Viridiplantae</taxon>
        <taxon>Streptophyta</taxon>
        <taxon>Embryophyta</taxon>
        <taxon>Tracheophyta</taxon>
        <taxon>Spermatophyta</taxon>
        <taxon>Magnoliopsida</taxon>
        <taxon>Liliopsida</taxon>
        <taxon>Poales</taxon>
        <taxon>Poaceae</taxon>
        <taxon>BOP clade</taxon>
        <taxon>Pooideae</taxon>
        <taxon>Triticodae</taxon>
        <taxon>Triticeae</taxon>
        <taxon>Triticinae</taxon>
        <taxon>Triticum</taxon>
    </lineage>
</organism>
<gene>
    <name evidence="2" type="ORF">TRIUR3_30504</name>
</gene>
<protein>
    <submittedName>
        <fullName evidence="2">Uncharacterized protein</fullName>
    </submittedName>
</protein>
<dbReference type="AlphaFoldDB" id="M7ZD69"/>